<evidence type="ECO:0000256" key="7">
    <source>
        <dbReference type="ARBA" id="ARBA00023065"/>
    </source>
</evidence>
<name>A0A285PIA0_9HYPH</name>
<feature type="transmembrane region" description="Helical" evidence="9">
    <location>
        <begin position="281"/>
        <end position="300"/>
    </location>
</feature>
<evidence type="ECO:0000256" key="3">
    <source>
        <dbReference type="ARBA" id="ARBA00022449"/>
    </source>
</evidence>
<evidence type="ECO:0000313" key="12">
    <source>
        <dbReference type="Proteomes" id="UP000219439"/>
    </source>
</evidence>
<evidence type="ECO:0000256" key="1">
    <source>
        <dbReference type="ARBA" id="ARBA00004651"/>
    </source>
</evidence>
<reference evidence="11 12" key="1">
    <citation type="submission" date="2017-09" db="EMBL/GenBank/DDBJ databases">
        <authorList>
            <person name="Ehlers B."/>
            <person name="Leendertz F.H."/>
        </authorList>
    </citation>
    <scope>NUCLEOTIDE SEQUENCE [LARGE SCALE GENOMIC DNA]</scope>
    <source>
        <strain evidence="11 12">DSM 18289</strain>
    </source>
</reference>
<feature type="transmembrane region" description="Helical" evidence="9">
    <location>
        <begin position="338"/>
        <end position="356"/>
    </location>
</feature>
<evidence type="ECO:0000313" key="11">
    <source>
        <dbReference type="EMBL" id="SNZ21460.1"/>
    </source>
</evidence>
<dbReference type="InterPro" id="IPR038770">
    <property type="entry name" value="Na+/solute_symporter_sf"/>
</dbReference>
<dbReference type="PANTHER" id="PTHR32507:SF8">
    <property type="entry name" value="CNH1P"/>
    <property type="match status" value="1"/>
</dbReference>
<keyword evidence="3" id="KW-0050">Antiport</keyword>
<comment type="subcellular location">
    <subcellularLocation>
        <location evidence="1">Cell membrane</location>
        <topology evidence="1">Multi-pass membrane protein</topology>
    </subcellularLocation>
</comment>
<feature type="transmembrane region" description="Helical" evidence="9">
    <location>
        <begin position="163"/>
        <end position="179"/>
    </location>
</feature>
<accession>A0A285PIA0</accession>
<dbReference type="Pfam" id="PF00999">
    <property type="entry name" value="Na_H_Exchanger"/>
    <property type="match status" value="1"/>
</dbReference>
<dbReference type="GO" id="GO:1902600">
    <property type="term" value="P:proton transmembrane transport"/>
    <property type="evidence" value="ECO:0007669"/>
    <property type="project" value="InterPro"/>
</dbReference>
<evidence type="ECO:0000259" key="10">
    <source>
        <dbReference type="Pfam" id="PF00999"/>
    </source>
</evidence>
<evidence type="ECO:0000256" key="4">
    <source>
        <dbReference type="ARBA" id="ARBA00022475"/>
    </source>
</evidence>
<dbReference type="RefSeq" id="WP_210200985.1">
    <property type="nucleotide sequence ID" value="NZ_OBEL01000008.1"/>
</dbReference>
<keyword evidence="7" id="KW-0406">Ion transport</keyword>
<sequence>MTMTWIFLIILSVFAAYSLFSKLITRSPLTLPMIFTGLGFALSDPLHTVLSEDIILEGTKSLAEVTLILVLFSDASRVRFRKLIMNWQYPARMLVIGVPLTIALGTTIVLWLNPEATFAVALLAAAVLTPTDAAIAQSVVTSPDVPDRLGQTINVESGLNDGLVLPFVLTGAMLASMSLGEAHADSLAMEALSDIFLGLFAGVAVGWSAAKAMDWVQNRDWMQEASGAIVFLVTAFAAYLFAVSIHGNGFVAAFVSGMVFGNSYRHNIHFISEFMEGAGQLLSMAAFLVFGAFLLPNGLAHVSMTTFMVAFLFLTLVRVVPTFLVLTRSGLSTKEKLFLGWFGPRGLASILFTLLMMEQFDFPGEEELLACVSLTVGLSILLHGLTATPLAKLIGRDANDGASIEKSDGLGRDLKK</sequence>
<organism evidence="11 12">
    <name type="scientific">Cohaesibacter gelatinilyticus</name>
    <dbReference type="NCBI Taxonomy" id="372072"/>
    <lineage>
        <taxon>Bacteria</taxon>
        <taxon>Pseudomonadati</taxon>
        <taxon>Pseudomonadota</taxon>
        <taxon>Alphaproteobacteria</taxon>
        <taxon>Hyphomicrobiales</taxon>
        <taxon>Cohaesibacteraceae</taxon>
    </lineage>
</organism>
<protein>
    <submittedName>
        <fullName evidence="11">Sodium/proton antiporter, CPA1 family</fullName>
    </submittedName>
</protein>
<feature type="transmembrane region" description="Helical" evidence="9">
    <location>
        <begin position="368"/>
        <end position="386"/>
    </location>
</feature>
<evidence type="ECO:0000256" key="9">
    <source>
        <dbReference type="SAM" id="Phobius"/>
    </source>
</evidence>
<dbReference type="Proteomes" id="UP000219439">
    <property type="component" value="Unassembled WGS sequence"/>
</dbReference>
<dbReference type="PANTHER" id="PTHR32507">
    <property type="entry name" value="NA(+)/H(+) ANTIPORTER 1"/>
    <property type="match status" value="1"/>
</dbReference>
<gene>
    <name evidence="11" type="ORF">SAMN06265368_4581</name>
</gene>
<keyword evidence="12" id="KW-1185">Reference proteome</keyword>
<keyword evidence="8 9" id="KW-0472">Membrane</keyword>
<dbReference type="GO" id="GO:0005886">
    <property type="term" value="C:plasma membrane"/>
    <property type="evidence" value="ECO:0007669"/>
    <property type="project" value="UniProtKB-SubCell"/>
</dbReference>
<feature type="transmembrane region" description="Helical" evidence="9">
    <location>
        <begin position="191"/>
        <end position="209"/>
    </location>
</feature>
<keyword evidence="6 9" id="KW-1133">Transmembrane helix</keyword>
<evidence type="ECO:0000256" key="5">
    <source>
        <dbReference type="ARBA" id="ARBA00022692"/>
    </source>
</evidence>
<evidence type="ECO:0000256" key="8">
    <source>
        <dbReference type="ARBA" id="ARBA00023136"/>
    </source>
</evidence>
<keyword evidence="2" id="KW-0813">Transport</keyword>
<feature type="transmembrane region" description="Helical" evidence="9">
    <location>
        <begin position="306"/>
        <end position="326"/>
    </location>
</feature>
<dbReference type="Gene3D" id="1.20.1530.20">
    <property type="match status" value="1"/>
</dbReference>
<feature type="domain" description="Cation/H+ exchanger transmembrane" evidence="10">
    <location>
        <begin position="11"/>
        <end position="392"/>
    </location>
</feature>
<keyword evidence="5 9" id="KW-0812">Transmembrane</keyword>
<proteinExistence type="predicted"/>
<dbReference type="GO" id="GO:0015297">
    <property type="term" value="F:antiporter activity"/>
    <property type="evidence" value="ECO:0007669"/>
    <property type="project" value="UniProtKB-KW"/>
</dbReference>
<evidence type="ECO:0000256" key="6">
    <source>
        <dbReference type="ARBA" id="ARBA00022989"/>
    </source>
</evidence>
<keyword evidence="4" id="KW-1003">Cell membrane</keyword>
<dbReference type="InterPro" id="IPR006153">
    <property type="entry name" value="Cation/H_exchanger_TM"/>
</dbReference>
<evidence type="ECO:0000256" key="2">
    <source>
        <dbReference type="ARBA" id="ARBA00022448"/>
    </source>
</evidence>
<dbReference type="AlphaFoldDB" id="A0A285PIA0"/>
<feature type="transmembrane region" description="Helical" evidence="9">
    <location>
        <begin position="229"/>
        <end position="260"/>
    </location>
</feature>
<feature type="transmembrane region" description="Helical" evidence="9">
    <location>
        <begin position="93"/>
        <end position="112"/>
    </location>
</feature>
<dbReference type="EMBL" id="OBEL01000008">
    <property type="protein sequence ID" value="SNZ21460.1"/>
    <property type="molecule type" value="Genomic_DNA"/>
</dbReference>